<keyword evidence="2" id="KW-1185">Reference proteome</keyword>
<accession>A0ABW6X7M2</accession>
<reference evidence="1 2" key="1">
    <citation type="submission" date="2024-10" db="EMBL/GenBank/DDBJ databases">
        <title>The Natural Products Discovery Center: Release of the First 8490 Sequenced Strains for Exploring Actinobacteria Biosynthetic Diversity.</title>
        <authorList>
            <person name="Kalkreuter E."/>
            <person name="Kautsar S.A."/>
            <person name="Yang D."/>
            <person name="Bader C.D."/>
            <person name="Teijaro C.N."/>
            <person name="Fluegel L."/>
            <person name="Davis C.M."/>
            <person name="Simpson J.R."/>
            <person name="Lauterbach L."/>
            <person name="Steele A.D."/>
            <person name="Gui C."/>
            <person name="Meng S."/>
            <person name="Li G."/>
            <person name="Viehrig K."/>
            <person name="Ye F."/>
            <person name="Su P."/>
            <person name="Kiefer A.F."/>
            <person name="Nichols A."/>
            <person name="Cepeda A.J."/>
            <person name="Yan W."/>
            <person name="Fan B."/>
            <person name="Jiang Y."/>
            <person name="Adhikari A."/>
            <person name="Zheng C.-J."/>
            <person name="Schuster L."/>
            <person name="Cowan T.M."/>
            <person name="Smanski M.J."/>
            <person name="Chevrette M.G."/>
            <person name="De Carvalho L.P.S."/>
            <person name="Shen B."/>
        </authorList>
    </citation>
    <scope>NUCLEOTIDE SEQUENCE [LARGE SCALE GENOMIC DNA]</scope>
    <source>
        <strain evidence="1 2">NPDC012540</strain>
    </source>
</reference>
<protein>
    <submittedName>
        <fullName evidence="1">Uncharacterized protein</fullName>
    </submittedName>
</protein>
<proteinExistence type="predicted"/>
<name>A0ABW6X7M2_9ACTN</name>
<evidence type="ECO:0000313" key="2">
    <source>
        <dbReference type="Proteomes" id="UP001602322"/>
    </source>
</evidence>
<dbReference type="RefSeq" id="WP_387902670.1">
    <property type="nucleotide sequence ID" value="NZ_JBIBEG010000004.1"/>
</dbReference>
<dbReference type="Proteomes" id="UP001602322">
    <property type="component" value="Unassembled WGS sequence"/>
</dbReference>
<dbReference type="EMBL" id="JBIBEG010000004">
    <property type="protein sequence ID" value="MFF5897481.1"/>
    <property type="molecule type" value="Genomic_DNA"/>
</dbReference>
<gene>
    <name evidence="1" type="ORF">ACFY8O_16310</name>
</gene>
<sequence length="55" mass="6164">MQELEEHRAGGGVTHLHPVRAEHIGVRIARKRIQSGKRSGRARWGIEHAMSRVTG</sequence>
<evidence type="ECO:0000313" key="1">
    <source>
        <dbReference type="EMBL" id="MFF5897481.1"/>
    </source>
</evidence>
<comment type="caution">
    <text evidence="1">The sequence shown here is derived from an EMBL/GenBank/DDBJ whole genome shotgun (WGS) entry which is preliminary data.</text>
</comment>
<organism evidence="1 2">
    <name type="scientific">Streptomyces argenteolus</name>
    <dbReference type="NCBI Taxonomy" id="67274"/>
    <lineage>
        <taxon>Bacteria</taxon>
        <taxon>Bacillati</taxon>
        <taxon>Actinomycetota</taxon>
        <taxon>Actinomycetes</taxon>
        <taxon>Kitasatosporales</taxon>
        <taxon>Streptomycetaceae</taxon>
        <taxon>Streptomyces</taxon>
    </lineage>
</organism>